<protein>
    <submittedName>
        <fullName evidence="1">Uncharacterized protein</fullName>
    </submittedName>
</protein>
<dbReference type="InParanoid" id="A0A2G5DBZ3"/>
<evidence type="ECO:0000313" key="1">
    <source>
        <dbReference type="EMBL" id="PIA41050.1"/>
    </source>
</evidence>
<keyword evidence="2" id="KW-1185">Reference proteome</keyword>
<evidence type="ECO:0000313" key="2">
    <source>
        <dbReference type="Proteomes" id="UP000230069"/>
    </source>
</evidence>
<dbReference type="EMBL" id="KZ305040">
    <property type="protein sequence ID" value="PIA41050.1"/>
    <property type="molecule type" value="Genomic_DNA"/>
</dbReference>
<accession>A0A2G5DBZ3</accession>
<organism evidence="1 2">
    <name type="scientific">Aquilegia coerulea</name>
    <name type="common">Rocky mountain columbine</name>
    <dbReference type="NCBI Taxonomy" id="218851"/>
    <lineage>
        <taxon>Eukaryota</taxon>
        <taxon>Viridiplantae</taxon>
        <taxon>Streptophyta</taxon>
        <taxon>Embryophyta</taxon>
        <taxon>Tracheophyta</taxon>
        <taxon>Spermatophyta</taxon>
        <taxon>Magnoliopsida</taxon>
        <taxon>Ranunculales</taxon>
        <taxon>Ranunculaceae</taxon>
        <taxon>Thalictroideae</taxon>
        <taxon>Aquilegia</taxon>
    </lineage>
</organism>
<name>A0A2G5DBZ3_AQUCA</name>
<proteinExistence type="predicted"/>
<sequence length="73" mass="8187">MEEIEHGNKKQALRASLFFFIFIEGDGKSGQNRLQFPRSSNSSQVALHILLPPGFALRWVGRGQLLSLTGEIF</sequence>
<dbReference type="Proteomes" id="UP000230069">
    <property type="component" value="Unassembled WGS sequence"/>
</dbReference>
<gene>
    <name evidence="1" type="ORF">AQUCO_02300081v1</name>
</gene>
<dbReference type="AlphaFoldDB" id="A0A2G5DBZ3"/>
<reference evidence="1 2" key="1">
    <citation type="submission" date="2017-09" db="EMBL/GenBank/DDBJ databases">
        <title>WGS assembly of Aquilegia coerulea Goldsmith.</title>
        <authorList>
            <person name="Hodges S."/>
            <person name="Kramer E."/>
            <person name="Nordborg M."/>
            <person name="Tomkins J."/>
            <person name="Borevitz J."/>
            <person name="Derieg N."/>
            <person name="Yan J."/>
            <person name="Mihaltcheva S."/>
            <person name="Hayes R.D."/>
            <person name="Rokhsar D."/>
        </authorList>
    </citation>
    <scope>NUCLEOTIDE SEQUENCE [LARGE SCALE GENOMIC DNA]</scope>
    <source>
        <strain evidence="2">cv. Goldsmith</strain>
    </source>
</reference>